<evidence type="ECO:0000313" key="2">
    <source>
        <dbReference type="EMBL" id="TNV80617.1"/>
    </source>
</evidence>
<dbReference type="EMBL" id="RRYP01007274">
    <property type="protein sequence ID" value="TNV80617.1"/>
    <property type="molecule type" value="Genomic_DNA"/>
</dbReference>
<keyword evidence="3" id="KW-1185">Reference proteome</keyword>
<dbReference type="AlphaFoldDB" id="A0A8J8NRK4"/>
<comment type="caution">
    <text evidence="2">The sequence shown here is derived from an EMBL/GenBank/DDBJ whole genome shotgun (WGS) entry which is preliminary data.</text>
</comment>
<gene>
    <name evidence="2" type="ORF">FGO68_gene4050</name>
</gene>
<feature type="region of interest" description="Disordered" evidence="1">
    <location>
        <begin position="50"/>
        <end position="75"/>
    </location>
</feature>
<evidence type="ECO:0000313" key="3">
    <source>
        <dbReference type="Proteomes" id="UP000785679"/>
    </source>
</evidence>
<dbReference type="Proteomes" id="UP000785679">
    <property type="component" value="Unassembled WGS sequence"/>
</dbReference>
<protein>
    <submittedName>
        <fullName evidence="2">Uncharacterized protein</fullName>
    </submittedName>
</protein>
<evidence type="ECO:0000256" key="1">
    <source>
        <dbReference type="SAM" id="MobiDB-lite"/>
    </source>
</evidence>
<accession>A0A8J8NRK4</accession>
<name>A0A8J8NRK4_HALGN</name>
<organism evidence="2 3">
    <name type="scientific">Halteria grandinella</name>
    <dbReference type="NCBI Taxonomy" id="5974"/>
    <lineage>
        <taxon>Eukaryota</taxon>
        <taxon>Sar</taxon>
        <taxon>Alveolata</taxon>
        <taxon>Ciliophora</taxon>
        <taxon>Intramacronucleata</taxon>
        <taxon>Spirotrichea</taxon>
        <taxon>Stichotrichia</taxon>
        <taxon>Sporadotrichida</taxon>
        <taxon>Halteriidae</taxon>
        <taxon>Halteria</taxon>
    </lineage>
</organism>
<feature type="compositionally biased region" description="Basic and acidic residues" evidence="1">
    <location>
        <begin position="50"/>
        <end position="74"/>
    </location>
</feature>
<reference evidence="2" key="1">
    <citation type="submission" date="2019-06" db="EMBL/GenBank/DDBJ databases">
        <authorList>
            <person name="Zheng W."/>
        </authorList>
    </citation>
    <scope>NUCLEOTIDE SEQUENCE</scope>
    <source>
        <strain evidence="2">QDHG01</strain>
    </source>
</reference>
<proteinExistence type="predicted"/>
<sequence>MPTILHGCTNASGSRVPLSIKAGTSISKTINGLRSKGPWMIRICSQERAKKAMKMEGNMQDHSRKEGGMAKEQRCTQMDRLLKASG</sequence>